<proteinExistence type="predicted"/>
<organism evidence="1 2">
    <name type="scientific">candidate division TA06 bacterium DG_26</name>
    <dbReference type="NCBI Taxonomy" id="1703771"/>
    <lineage>
        <taxon>Bacteria</taxon>
        <taxon>Bacteria division TA06</taxon>
    </lineage>
</organism>
<gene>
    <name evidence="1" type="ORF">AMJ40_02180</name>
</gene>
<evidence type="ECO:0000313" key="2">
    <source>
        <dbReference type="Proteomes" id="UP000051124"/>
    </source>
</evidence>
<name>A0A0S7WKI5_UNCT6</name>
<evidence type="ECO:0000313" key="1">
    <source>
        <dbReference type="EMBL" id="KPJ50661.1"/>
    </source>
</evidence>
<protein>
    <submittedName>
        <fullName evidence="1">Uncharacterized protein</fullName>
    </submittedName>
</protein>
<dbReference type="AlphaFoldDB" id="A0A0S7WKI5"/>
<dbReference type="Proteomes" id="UP000051124">
    <property type="component" value="Unassembled WGS sequence"/>
</dbReference>
<comment type="caution">
    <text evidence="1">The sequence shown here is derived from an EMBL/GenBank/DDBJ whole genome shotgun (WGS) entry which is preliminary data.</text>
</comment>
<sequence length="159" mass="17358">MALFSSAHALQIGGAVSYTMLLGEFGRDLSGATTVSLLCGTELSGTENVSIMVGYRRHRGRENEILALTVSSASLRLMVFPLEKRPYFLSYAISFNHYDRSMDGQAERGSHPVVGFGFGVSVVRTSHLHVAFGAAVSRILERYHSANSLAFDAELVYHL</sequence>
<reference evidence="1 2" key="1">
    <citation type="journal article" date="2015" name="Microbiome">
        <title>Genomic resolution of linkages in carbon, nitrogen, and sulfur cycling among widespread estuary sediment bacteria.</title>
        <authorList>
            <person name="Baker B.J."/>
            <person name="Lazar C.S."/>
            <person name="Teske A.P."/>
            <person name="Dick G.J."/>
        </authorList>
    </citation>
    <scope>NUCLEOTIDE SEQUENCE [LARGE SCALE GENOMIC DNA]</scope>
    <source>
        <strain evidence="1">DG_26</strain>
    </source>
</reference>
<dbReference type="EMBL" id="LIZT01000015">
    <property type="protein sequence ID" value="KPJ50661.1"/>
    <property type="molecule type" value="Genomic_DNA"/>
</dbReference>
<accession>A0A0S7WKI5</accession>